<proteinExistence type="inferred from homology"/>
<evidence type="ECO:0000256" key="2">
    <source>
        <dbReference type="ARBA" id="ARBA00011424"/>
    </source>
</evidence>
<dbReference type="SUPFAM" id="SSF51621">
    <property type="entry name" value="Phosphoenolpyruvate/pyruvate domain"/>
    <property type="match status" value="1"/>
</dbReference>
<keyword evidence="4" id="KW-0566">Pantothenate biosynthesis</keyword>
<evidence type="ECO:0000256" key="1">
    <source>
        <dbReference type="ARBA" id="ARBA00008676"/>
    </source>
</evidence>
<reference evidence="6 7" key="1">
    <citation type="submission" date="2020-08" db="EMBL/GenBank/DDBJ databases">
        <title>Genomic Encyclopedia of Type Strains, Phase IV (KMG-IV): sequencing the most valuable type-strain genomes for metagenomic binning, comparative biology and taxonomic classification.</title>
        <authorList>
            <person name="Goeker M."/>
        </authorList>
    </citation>
    <scope>NUCLEOTIDE SEQUENCE [LARGE SCALE GENOMIC DNA]</scope>
    <source>
        <strain evidence="6 7">DSM 17455</strain>
    </source>
</reference>
<evidence type="ECO:0000256" key="4">
    <source>
        <dbReference type="ARBA" id="ARBA00022655"/>
    </source>
</evidence>
<dbReference type="Proteomes" id="UP000587524">
    <property type="component" value="Unassembled WGS sequence"/>
</dbReference>
<evidence type="ECO:0000256" key="3">
    <source>
        <dbReference type="ARBA" id="ARBA00012618"/>
    </source>
</evidence>
<accession>A0ABR6CBM5</accession>
<comment type="similarity">
    <text evidence="1">Belongs to the PanB family.</text>
</comment>
<dbReference type="GO" id="GO:0003864">
    <property type="term" value="F:3-methyl-2-oxobutanoate hydroxymethyltransferase activity"/>
    <property type="evidence" value="ECO:0007669"/>
    <property type="project" value="UniProtKB-EC"/>
</dbReference>
<dbReference type="InterPro" id="IPR003700">
    <property type="entry name" value="Pantoate_hydroxy_MeTrfase"/>
</dbReference>
<comment type="subunit">
    <text evidence="2">Homodecamer; pentamer of dimers.</text>
</comment>
<dbReference type="Gene3D" id="3.20.20.60">
    <property type="entry name" value="Phosphoenolpyruvate-binding domains"/>
    <property type="match status" value="1"/>
</dbReference>
<dbReference type="InterPro" id="IPR040442">
    <property type="entry name" value="Pyrv_kinase-like_dom_sf"/>
</dbReference>
<name>A0ABR6CBM5_9HYPH</name>
<keyword evidence="7" id="KW-1185">Reference proteome</keyword>
<comment type="caution">
    <text evidence="6">The sequence shown here is derived from an EMBL/GenBank/DDBJ whole genome shotgun (WGS) entry which is preliminary data.</text>
</comment>
<dbReference type="Pfam" id="PF02548">
    <property type="entry name" value="Pantoate_transf"/>
    <property type="match status" value="1"/>
</dbReference>
<gene>
    <name evidence="6" type="ORF">HNQ97_004043</name>
</gene>
<dbReference type="RefSeq" id="WP_154385780.1">
    <property type="nucleotide sequence ID" value="NZ_JACJHY010000020.1"/>
</dbReference>
<protein>
    <recommendedName>
        <fullName evidence="3">3-methyl-2-oxobutanoate hydroxymethyltransferase</fullName>
        <ecNumber evidence="3">2.1.2.11</ecNumber>
    </recommendedName>
</protein>
<dbReference type="EC" id="2.1.2.11" evidence="3"/>
<evidence type="ECO:0000313" key="7">
    <source>
        <dbReference type="Proteomes" id="UP000587524"/>
    </source>
</evidence>
<sequence>MDVPVTRKRVTLNNLHDKKKRGERITSIGVYDAPLAAIADKVGFDLLVIGNAGPMSLFGHADPTTVKFEEQLFMTQAVSRVTKYGLIVAHMPYLTYHSSKEDAVRNAGRLVAEGGAHAVKCEGNRYTAEYVAEIVRAGIPVMGHIGMQASRRVEQSGFGVKGRTAEDARKILDDAEAFVEAGVFAFILEQVPAELAEFLASRLDVPVITLGGGTNADGIYHIAGDVVGYSAFPMPKNRRSFTNVQPLLEEGITKYKAAVVDGSYPAEGDSFRMNEGEFEKFMESYGRKTSLKSVI</sequence>
<evidence type="ECO:0000256" key="5">
    <source>
        <dbReference type="ARBA" id="ARBA00022679"/>
    </source>
</evidence>
<dbReference type="PANTHER" id="PTHR20881:SF0">
    <property type="entry name" value="3-METHYL-2-OXOBUTANOATE HYDROXYMETHYLTRANSFERASE"/>
    <property type="match status" value="1"/>
</dbReference>
<dbReference type="InterPro" id="IPR015813">
    <property type="entry name" value="Pyrv/PenolPyrv_kinase-like_dom"/>
</dbReference>
<organism evidence="6 7">
    <name type="scientific">Aminobacter ciceronei</name>
    <dbReference type="NCBI Taxonomy" id="150723"/>
    <lineage>
        <taxon>Bacteria</taxon>
        <taxon>Pseudomonadati</taxon>
        <taxon>Pseudomonadota</taxon>
        <taxon>Alphaproteobacteria</taxon>
        <taxon>Hyphomicrobiales</taxon>
        <taxon>Phyllobacteriaceae</taxon>
        <taxon>Aminobacter</taxon>
    </lineage>
</organism>
<dbReference type="PANTHER" id="PTHR20881">
    <property type="entry name" value="3-METHYL-2-OXOBUTANOATE HYDROXYMETHYLTRANSFERASE"/>
    <property type="match status" value="1"/>
</dbReference>
<dbReference type="PIRSF" id="PIRSF000388">
    <property type="entry name" value="Pantoate_hydroxy_MeTrfase"/>
    <property type="match status" value="1"/>
</dbReference>
<evidence type="ECO:0000313" key="6">
    <source>
        <dbReference type="EMBL" id="MBA9022033.1"/>
    </source>
</evidence>
<keyword evidence="5 6" id="KW-0808">Transferase</keyword>
<dbReference type="EMBL" id="JACJHZ010000020">
    <property type="protein sequence ID" value="MBA9022033.1"/>
    <property type="molecule type" value="Genomic_DNA"/>
</dbReference>